<evidence type="ECO:0000313" key="8">
    <source>
        <dbReference type="Proteomes" id="UP000273278"/>
    </source>
</evidence>
<keyword evidence="4" id="KW-0249">Electron transport</keyword>
<keyword evidence="2" id="KW-0813">Transport</keyword>
<reference evidence="7 8" key="1">
    <citation type="submission" date="2016-10" db="EMBL/GenBank/DDBJ databases">
        <title>Complete genome of the TMA-utilizing, human hosted archaeon Methanomethylophilus alvus Gen. nov, sp. nov., strain Mx-05, derived from a pure culture.</title>
        <authorList>
            <person name="Brugere J.-F."/>
            <person name="Ben Hania W."/>
            <person name="Chaudhary P.P."/>
            <person name="Gaci N."/>
            <person name="Borrel G."/>
            <person name="Cao Van Tuat L."/>
            <person name="Fardeau M.-L."/>
            <person name="Harris H.M.B."/>
            <person name="O'Toole P.W."/>
            <person name="Ollivier B."/>
        </authorList>
    </citation>
    <scope>NUCLEOTIDE SEQUENCE [LARGE SCALE GENOMIC DNA]</scope>
    <source>
        <strain evidence="7 8">Mx-05</strain>
    </source>
</reference>
<keyword evidence="3" id="KW-0479">Metal-binding</keyword>
<dbReference type="EMBL" id="CP017686">
    <property type="protein sequence ID" value="AYQ55228.1"/>
    <property type="molecule type" value="Genomic_DNA"/>
</dbReference>
<dbReference type="PROSITE" id="PS50903">
    <property type="entry name" value="RUBREDOXIN_LIKE"/>
    <property type="match status" value="1"/>
</dbReference>
<gene>
    <name evidence="7" type="ORF">BKD89_05355</name>
</gene>
<evidence type="ECO:0000256" key="2">
    <source>
        <dbReference type="ARBA" id="ARBA00022448"/>
    </source>
</evidence>
<dbReference type="InterPro" id="IPR024935">
    <property type="entry name" value="Rubredoxin_dom"/>
</dbReference>
<evidence type="ECO:0000256" key="1">
    <source>
        <dbReference type="ARBA" id="ARBA00002360"/>
    </source>
</evidence>
<dbReference type="InterPro" id="IPR050526">
    <property type="entry name" value="Rubredoxin_ET"/>
</dbReference>
<feature type="domain" description="Rubredoxin-like" evidence="6">
    <location>
        <begin position="1"/>
        <end position="44"/>
    </location>
</feature>
<dbReference type="PANTHER" id="PTHR47627">
    <property type="entry name" value="RUBREDOXIN"/>
    <property type="match status" value="1"/>
</dbReference>
<proteinExistence type="predicted"/>
<protein>
    <submittedName>
        <fullName evidence="7">Rubredoxin</fullName>
    </submittedName>
</protein>
<dbReference type="SUPFAM" id="SSF57802">
    <property type="entry name" value="Rubredoxin-like"/>
    <property type="match status" value="1"/>
</dbReference>
<dbReference type="GO" id="GO:0005506">
    <property type="term" value="F:iron ion binding"/>
    <property type="evidence" value="ECO:0007669"/>
    <property type="project" value="InterPro"/>
</dbReference>
<evidence type="ECO:0000256" key="4">
    <source>
        <dbReference type="ARBA" id="ARBA00022982"/>
    </source>
</evidence>
<evidence type="ECO:0000256" key="5">
    <source>
        <dbReference type="ARBA" id="ARBA00023004"/>
    </source>
</evidence>
<dbReference type="InterPro" id="IPR024934">
    <property type="entry name" value="Rubredoxin-like_dom"/>
</dbReference>
<dbReference type="PROSITE" id="PS00202">
    <property type="entry name" value="RUBREDOXIN"/>
    <property type="match status" value="1"/>
</dbReference>
<name>A0A3G3IHR9_9ARCH</name>
<sequence length="45" mass="5172">MAKYECTLCGYIYDEEKEGVKFADLPDDWTCPDCGADKSNFELKE</sequence>
<dbReference type="GO" id="GO:0009055">
    <property type="term" value="F:electron transfer activity"/>
    <property type="evidence" value="ECO:0007669"/>
    <property type="project" value="TreeGrafter"/>
</dbReference>
<dbReference type="CDD" id="cd00730">
    <property type="entry name" value="rubredoxin"/>
    <property type="match status" value="1"/>
</dbReference>
<organism evidence="7 8">
    <name type="scientific">Methanomethylophilus alvi</name>
    <dbReference type="NCBI Taxonomy" id="1291540"/>
    <lineage>
        <taxon>Archaea</taxon>
        <taxon>Methanobacteriati</taxon>
        <taxon>Thermoplasmatota</taxon>
        <taxon>Thermoplasmata</taxon>
        <taxon>Methanomassiliicoccales</taxon>
        <taxon>Methanomethylophilaceae</taxon>
        <taxon>Methanomethylophilus</taxon>
    </lineage>
</organism>
<evidence type="ECO:0000256" key="3">
    <source>
        <dbReference type="ARBA" id="ARBA00022723"/>
    </source>
</evidence>
<dbReference type="Pfam" id="PF00301">
    <property type="entry name" value="Rubredoxin"/>
    <property type="match status" value="1"/>
</dbReference>
<dbReference type="GO" id="GO:0043448">
    <property type="term" value="P:alkane catabolic process"/>
    <property type="evidence" value="ECO:0007669"/>
    <property type="project" value="TreeGrafter"/>
</dbReference>
<dbReference type="GeneID" id="41321873"/>
<dbReference type="Proteomes" id="UP000273278">
    <property type="component" value="Chromosome"/>
</dbReference>
<dbReference type="PANTHER" id="PTHR47627:SF1">
    <property type="entry name" value="RUBREDOXIN-1-RELATED"/>
    <property type="match status" value="1"/>
</dbReference>
<dbReference type="RefSeq" id="WP_015504977.1">
    <property type="nucleotide sequence ID" value="NZ_CAYARL010000026.1"/>
</dbReference>
<dbReference type="Gene3D" id="2.20.28.10">
    <property type="match status" value="1"/>
</dbReference>
<dbReference type="AlphaFoldDB" id="A0A3G3IHR9"/>
<dbReference type="InterPro" id="IPR018527">
    <property type="entry name" value="Rubredoxin_Fe_BS"/>
</dbReference>
<keyword evidence="5" id="KW-0408">Iron</keyword>
<accession>A0A3G3IHR9</accession>
<evidence type="ECO:0000313" key="7">
    <source>
        <dbReference type="EMBL" id="AYQ55228.1"/>
    </source>
</evidence>
<evidence type="ECO:0000259" key="6">
    <source>
        <dbReference type="PROSITE" id="PS50903"/>
    </source>
</evidence>
<comment type="function">
    <text evidence="1">Rubredoxin is a small nonheme, iron protein lacking acid-labile sulfide. Its single Fe, chelated to 4 Cys, functions as an electron acceptor and may also stabilize the conformation of the molecule.</text>
</comment>